<dbReference type="AlphaFoldDB" id="A0A7J6WS04"/>
<accession>A0A7J6WS04</accession>
<dbReference type="Proteomes" id="UP000554482">
    <property type="component" value="Unassembled WGS sequence"/>
</dbReference>
<reference evidence="1 2" key="1">
    <citation type="submission" date="2020-06" db="EMBL/GenBank/DDBJ databases">
        <title>Transcriptomic and genomic resources for Thalictrum thalictroides and T. hernandezii: Facilitating candidate gene discovery in an emerging model plant lineage.</title>
        <authorList>
            <person name="Arias T."/>
            <person name="Riano-Pachon D.M."/>
            <person name="Di Stilio V.S."/>
        </authorList>
    </citation>
    <scope>NUCLEOTIDE SEQUENCE [LARGE SCALE GENOMIC DNA]</scope>
    <source>
        <strain evidence="2">cv. WT478/WT964</strain>
        <tissue evidence="1">Leaves</tissue>
    </source>
</reference>
<evidence type="ECO:0000313" key="2">
    <source>
        <dbReference type="Proteomes" id="UP000554482"/>
    </source>
</evidence>
<keyword evidence="2" id="KW-1185">Reference proteome</keyword>
<sequence>MLSKSILPLDEANVIGMTDGEVRRAYYKALIQTKDLGVEVVGRSETVVAKIKDLMTEKIHLKDQMQQFRTESD</sequence>
<dbReference type="EMBL" id="JABWDY010011481">
    <property type="protein sequence ID" value="KAF5199747.1"/>
    <property type="molecule type" value="Genomic_DNA"/>
</dbReference>
<organism evidence="1 2">
    <name type="scientific">Thalictrum thalictroides</name>
    <name type="common">Rue-anemone</name>
    <name type="synonym">Anemone thalictroides</name>
    <dbReference type="NCBI Taxonomy" id="46969"/>
    <lineage>
        <taxon>Eukaryota</taxon>
        <taxon>Viridiplantae</taxon>
        <taxon>Streptophyta</taxon>
        <taxon>Embryophyta</taxon>
        <taxon>Tracheophyta</taxon>
        <taxon>Spermatophyta</taxon>
        <taxon>Magnoliopsida</taxon>
        <taxon>Ranunculales</taxon>
        <taxon>Ranunculaceae</taxon>
        <taxon>Thalictroideae</taxon>
        <taxon>Thalictrum</taxon>
    </lineage>
</organism>
<comment type="caution">
    <text evidence="1">The sequence shown here is derived from an EMBL/GenBank/DDBJ whole genome shotgun (WGS) entry which is preliminary data.</text>
</comment>
<proteinExistence type="predicted"/>
<protein>
    <submittedName>
        <fullName evidence="1">Uncharacterized protein</fullName>
    </submittedName>
</protein>
<name>A0A7J6WS04_THATH</name>
<evidence type="ECO:0000313" key="1">
    <source>
        <dbReference type="EMBL" id="KAF5199747.1"/>
    </source>
</evidence>
<gene>
    <name evidence="1" type="ORF">FRX31_010668</name>
</gene>